<gene>
    <name evidence="9" type="primary">nas-1_0</name>
    <name evidence="9" type="ORF">Anas_09597</name>
</gene>
<dbReference type="EMBL" id="SEYY01022336">
    <property type="protein sequence ID" value="KAB7495624.1"/>
    <property type="molecule type" value="Genomic_DNA"/>
</dbReference>
<sequence>MKKTVSLDVCYSFAGCYGEPQKLYLGPDCRDQSTIIHELYHVLGFLHEHTRNVKDQHINYQNIIPDYLWESMVNNTVPIPEVPEELIFEGDLIIPTLGRNGLKFGKIWNRGIVPYVFDRYSDRRFQEQVRYGMETINRLTKGCIRFVPKTYQRDFLVITSYASHCVSVPGRYGGPHYIYLGPECRQPATILHELYHSLGFVHEQSRTDRDRYITVLYQNIVYTRRSQFDINRDTTTYGVPYDYESIVHYRQYDFSGNGRPTIITKDRRYQNIIGNAQTLSEKDILKIQRRYKCHGNQIPFQNEINYGT</sequence>
<dbReference type="InterPro" id="IPR024079">
    <property type="entry name" value="MetalloPept_cat_dom_sf"/>
</dbReference>
<comment type="caution">
    <text evidence="6">Lacks conserved residue(s) required for the propagation of feature annotation.</text>
</comment>
<dbReference type="Pfam" id="PF01400">
    <property type="entry name" value="Astacin"/>
    <property type="match status" value="2"/>
</dbReference>
<reference evidence="9 10" key="1">
    <citation type="journal article" date="2019" name="PLoS Biol.">
        <title>Sex chromosomes control vertical transmission of feminizing Wolbachia symbionts in an isopod.</title>
        <authorList>
            <person name="Becking T."/>
            <person name="Chebbi M.A."/>
            <person name="Giraud I."/>
            <person name="Moumen B."/>
            <person name="Laverre T."/>
            <person name="Caubet Y."/>
            <person name="Peccoud J."/>
            <person name="Gilbert C."/>
            <person name="Cordaux R."/>
        </authorList>
    </citation>
    <scope>NUCLEOTIDE SEQUENCE [LARGE SCALE GENOMIC DNA]</scope>
    <source>
        <strain evidence="9">ANa2</strain>
        <tissue evidence="9">Whole body excluding digestive tract and cuticle</tissue>
    </source>
</reference>
<keyword evidence="3 6" id="KW-0378">Hydrolase</keyword>
<dbReference type="SUPFAM" id="SSF55486">
    <property type="entry name" value="Metalloproteases ('zincins'), catalytic domain"/>
    <property type="match status" value="2"/>
</dbReference>
<evidence type="ECO:0000256" key="7">
    <source>
        <dbReference type="RuleBase" id="RU361183"/>
    </source>
</evidence>
<dbReference type="PANTHER" id="PTHR10127">
    <property type="entry name" value="DISCOIDIN, CUB, EGF, LAMININ , AND ZINC METALLOPROTEASE DOMAIN CONTAINING"/>
    <property type="match status" value="1"/>
</dbReference>
<dbReference type="CDD" id="cd04280">
    <property type="entry name" value="ZnMc_astacin_like"/>
    <property type="match status" value="1"/>
</dbReference>
<comment type="caution">
    <text evidence="9">The sequence shown here is derived from an EMBL/GenBank/DDBJ whole genome shotgun (WGS) entry which is preliminary data.</text>
</comment>
<keyword evidence="2 6" id="KW-0479">Metal-binding</keyword>
<keyword evidence="10" id="KW-1185">Reference proteome</keyword>
<dbReference type="GO" id="GO:0008270">
    <property type="term" value="F:zinc ion binding"/>
    <property type="evidence" value="ECO:0007669"/>
    <property type="project" value="UniProtKB-UniRule"/>
</dbReference>
<feature type="active site" evidence="6">
    <location>
        <position position="193"/>
    </location>
</feature>
<feature type="binding site" evidence="6">
    <location>
        <position position="192"/>
    </location>
    <ligand>
        <name>Zn(2+)</name>
        <dbReference type="ChEBI" id="CHEBI:29105"/>
        <note>catalytic</note>
    </ligand>
</feature>
<dbReference type="EC" id="3.4.24.-" evidence="7"/>
<feature type="binding site" evidence="6">
    <location>
        <position position="202"/>
    </location>
    <ligand>
        <name>Zn(2+)</name>
        <dbReference type="ChEBI" id="CHEBI:29105"/>
        <note>catalytic</note>
    </ligand>
</feature>
<dbReference type="PROSITE" id="PS51864">
    <property type="entry name" value="ASTACIN"/>
    <property type="match status" value="1"/>
</dbReference>
<evidence type="ECO:0000256" key="4">
    <source>
        <dbReference type="ARBA" id="ARBA00022833"/>
    </source>
</evidence>
<evidence type="ECO:0000256" key="6">
    <source>
        <dbReference type="PROSITE-ProRule" id="PRU01211"/>
    </source>
</evidence>
<feature type="domain" description="Peptidase M12A" evidence="8">
    <location>
        <begin position="100"/>
        <end position="294"/>
    </location>
</feature>
<keyword evidence="4 6" id="KW-0862">Zinc</keyword>
<keyword evidence="1 6" id="KW-0645">Protease</keyword>
<evidence type="ECO:0000256" key="2">
    <source>
        <dbReference type="ARBA" id="ARBA00022723"/>
    </source>
</evidence>
<protein>
    <recommendedName>
        <fullName evidence="7">Metalloendopeptidase</fullName>
        <ecNumber evidence="7">3.4.24.-</ecNumber>
    </recommendedName>
</protein>
<dbReference type="OrthoDB" id="291007at2759"/>
<dbReference type="PANTHER" id="PTHR10127:SF780">
    <property type="entry name" value="METALLOENDOPEPTIDASE"/>
    <property type="match status" value="1"/>
</dbReference>
<evidence type="ECO:0000313" key="9">
    <source>
        <dbReference type="EMBL" id="KAB7495624.1"/>
    </source>
</evidence>
<dbReference type="Gene3D" id="3.40.390.10">
    <property type="entry name" value="Collagenase (Catalytic Domain)"/>
    <property type="match status" value="2"/>
</dbReference>
<dbReference type="InterPro" id="IPR034035">
    <property type="entry name" value="Astacin-like_dom"/>
</dbReference>
<dbReference type="Proteomes" id="UP000326759">
    <property type="component" value="Unassembled WGS sequence"/>
</dbReference>
<organism evidence="9 10">
    <name type="scientific">Armadillidium nasatum</name>
    <dbReference type="NCBI Taxonomy" id="96803"/>
    <lineage>
        <taxon>Eukaryota</taxon>
        <taxon>Metazoa</taxon>
        <taxon>Ecdysozoa</taxon>
        <taxon>Arthropoda</taxon>
        <taxon>Crustacea</taxon>
        <taxon>Multicrustacea</taxon>
        <taxon>Malacostraca</taxon>
        <taxon>Eumalacostraca</taxon>
        <taxon>Peracarida</taxon>
        <taxon>Isopoda</taxon>
        <taxon>Oniscidea</taxon>
        <taxon>Crinocheta</taxon>
        <taxon>Armadillidiidae</taxon>
        <taxon>Armadillidium</taxon>
    </lineage>
</organism>
<dbReference type="GO" id="GO:0006508">
    <property type="term" value="P:proteolysis"/>
    <property type="evidence" value="ECO:0007669"/>
    <property type="project" value="UniProtKB-KW"/>
</dbReference>
<comment type="cofactor">
    <cofactor evidence="6 7">
        <name>Zn(2+)</name>
        <dbReference type="ChEBI" id="CHEBI:29105"/>
    </cofactor>
    <text evidence="6 7">Binds 1 zinc ion per subunit.</text>
</comment>
<dbReference type="PRINTS" id="PR00480">
    <property type="entry name" value="ASTACIN"/>
</dbReference>
<name>A0A5N5SNG0_9CRUS</name>
<evidence type="ECO:0000259" key="8">
    <source>
        <dbReference type="PROSITE" id="PS51864"/>
    </source>
</evidence>
<evidence type="ECO:0000313" key="10">
    <source>
        <dbReference type="Proteomes" id="UP000326759"/>
    </source>
</evidence>
<evidence type="ECO:0000256" key="3">
    <source>
        <dbReference type="ARBA" id="ARBA00022801"/>
    </source>
</evidence>
<accession>A0A5N5SNG0</accession>
<dbReference type="SMART" id="SM00235">
    <property type="entry name" value="ZnMc"/>
    <property type="match status" value="1"/>
</dbReference>
<dbReference type="GO" id="GO:0004222">
    <property type="term" value="F:metalloendopeptidase activity"/>
    <property type="evidence" value="ECO:0007669"/>
    <property type="project" value="UniProtKB-UniRule"/>
</dbReference>
<dbReference type="AlphaFoldDB" id="A0A5N5SNG0"/>
<dbReference type="InterPro" id="IPR001506">
    <property type="entry name" value="Peptidase_M12A"/>
</dbReference>
<evidence type="ECO:0000256" key="5">
    <source>
        <dbReference type="ARBA" id="ARBA00023049"/>
    </source>
</evidence>
<feature type="binding site" evidence="6">
    <location>
        <position position="196"/>
    </location>
    <ligand>
        <name>Zn(2+)</name>
        <dbReference type="ChEBI" id="CHEBI:29105"/>
        <note>catalytic</note>
    </ligand>
</feature>
<dbReference type="InterPro" id="IPR006026">
    <property type="entry name" value="Peptidase_Metallo"/>
</dbReference>
<proteinExistence type="predicted"/>
<evidence type="ECO:0000256" key="1">
    <source>
        <dbReference type="ARBA" id="ARBA00022670"/>
    </source>
</evidence>
<keyword evidence="5 6" id="KW-0482">Metalloprotease</keyword>